<name>A0A7L9AXZ8_POV01</name>
<accession>A0A7L9AXZ8</accession>
<proteinExistence type="predicted"/>
<evidence type="ECO:0000313" key="1">
    <source>
        <dbReference type="EMBL" id="QOI90539.1"/>
    </source>
</evidence>
<dbReference type="EMBL" id="MT663539">
    <property type="protein sequence ID" value="QOI90539.1"/>
    <property type="molecule type" value="Genomic_DNA"/>
</dbReference>
<gene>
    <name evidence="1" type="ORF">HWQ62_00408</name>
</gene>
<protein>
    <submittedName>
        <fullName evidence="1">Uncharacterized protein</fullName>
    </submittedName>
</protein>
<sequence>MMRYNLGFKSIPNPEQYEWFIRTRPDLIINDFDINLETLDKTSVHSRLRKSIHTLHKYECSCHFCQKTNIDIMDDQFFIVHRNIATKAFSTTRGNKPITFDKIKDNWNEHLITYMNMSHGIPIKKLKLNSHIVR</sequence>
<reference evidence="1" key="1">
    <citation type="submission" date="2020-06" db="EMBL/GenBank/DDBJ databases">
        <title>Lateral gene transfer of anion-conducting channel rhodopsins between green algae and giant viruses.</title>
        <authorList>
            <person name="Rozenberg A."/>
            <person name="Oppermann J."/>
            <person name="Wietek J."/>
            <person name="Fernandez Lahore R.G."/>
            <person name="Sandaa R.-A."/>
            <person name="Bratbak G."/>
            <person name="Hegemann P."/>
            <person name="Beja O."/>
        </authorList>
    </citation>
    <scope>NUCLEOTIDE SEQUENCE</scope>
    <source>
        <strain evidence="1">01B</strain>
    </source>
</reference>
<organism evidence="1">
    <name type="scientific">Pyramimonas orientalis virus</name>
    <name type="common">PoV01</name>
    <dbReference type="NCBI Taxonomy" id="455367"/>
    <lineage>
        <taxon>Viruses</taxon>
        <taxon>Varidnaviria</taxon>
        <taxon>Bamfordvirae</taxon>
        <taxon>Nucleocytoviricota</taxon>
        <taxon>Megaviricetes</taxon>
        <taxon>Imitervirales</taxon>
        <taxon>Allomimiviridae</taxon>
        <taxon>Heliosvirus</taxon>
        <taxon>Heliosvirus raunefjordenense</taxon>
    </lineage>
</organism>
<organismHost>
    <name type="scientific">Pyramimonas plurioculata</name>
    <dbReference type="NCBI Taxonomy" id="36893"/>
</organismHost>